<reference evidence="3 4" key="1">
    <citation type="submission" date="2020-08" db="EMBL/GenBank/DDBJ databases">
        <title>Bridging the membrane lipid divide: bacteria of the FCB group superphylum have the potential to synthesize archaeal ether lipids.</title>
        <authorList>
            <person name="Villanueva L."/>
            <person name="Von Meijenfeldt F.A.B."/>
            <person name="Westbye A.B."/>
            <person name="Yadav S."/>
            <person name="Hopmans E.C."/>
            <person name="Dutilh B.E."/>
            <person name="Sinninghe Damste J.S."/>
        </authorList>
    </citation>
    <scope>NUCLEOTIDE SEQUENCE [LARGE SCALE GENOMIC DNA]</scope>
    <source>
        <strain evidence="3">NIOZ-UU17</strain>
    </source>
</reference>
<keyword evidence="2" id="KW-0663">Pyridoxal phosphate</keyword>
<dbReference type="InterPro" id="IPR015424">
    <property type="entry name" value="PyrdxlP-dep_Trfase"/>
</dbReference>
<comment type="similarity">
    <text evidence="1 2">Belongs to the DegT/DnrJ/EryC1 family.</text>
</comment>
<keyword evidence="3" id="KW-0808">Transferase</keyword>
<dbReference type="GO" id="GO:0008483">
    <property type="term" value="F:transaminase activity"/>
    <property type="evidence" value="ECO:0007669"/>
    <property type="project" value="UniProtKB-KW"/>
</dbReference>
<dbReference type="GO" id="GO:0000271">
    <property type="term" value="P:polysaccharide biosynthetic process"/>
    <property type="evidence" value="ECO:0007669"/>
    <property type="project" value="TreeGrafter"/>
</dbReference>
<name>A0A8J6P8G3_9BACT</name>
<evidence type="ECO:0000313" key="3">
    <source>
        <dbReference type="EMBL" id="MBC8434502.1"/>
    </source>
</evidence>
<gene>
    <name evidence="3" type="ORF">H8D96_21545</name>
</gene>
<dbReference type="CDD" id="cd00616">
    <property type="entry name" value="AHBA_syn"/>
    <property type="match status" value="1"/>
</dbReference>
<evidence type="ECO:0000256" key="2">
    <source>
        <dbReference type="RuleBase" id="RU004508"/>
    </source>
</evidence>
<organism evidence="3 4">
    <name type="scientific">Candidatus Desulfatibia vada</name>
    <dbReference type="NCBI Taxonomy" id="2841696"/>
    <lineage>
        <taxon>Bacteria</taxon>
        <taxon>Pseudomonadati</taxon>
        <taxon>Thermodesulfobacteriota</taxon>
        <taxon>Desulfobacteria</taxon>
        <taxon>Desulfobacterales</taxon>
        <taxon>Desulfobacterales incertae sedis</taxon>
        <taxon>Candidatus Desulfatibia</taxon>
    </lineage>
</organism>
<accession>A0A8J6P8G3</accession>
<dbReference type="PIRSF" id="PIRSF000390">
    <property type="entry name" value="PLP_StrS"/>
    <property type="match status" value="1"/>
</dbReference>
<sequence length="411" mass="46643">MINKLSVPVGDFHLGSAEKNAILEVLENGKISEGVMTSRFEDSFKKYIGTKYCIATSSGTSALQLIFLIMKNHSKFRQKIEKRKYIITNPVNYIATANAITLSGYEPFFVDINKKDFSLKIEEVEDAVTSLGKENVAALLPVHVLGYPNDMNRLRKIADENDILLIEDSAEAHGTIFNGKRTGSLSSAGIFSFYIAHNIQAGEMGCIVTDEKEIYKLARSLKANGRICDCNICTRSKGVCPHYEDNSSLGDFDPRFYHHLIGLNFKTMEFQSALALTQMEKVDYIFSARQDNVKYLNEKLVKFNDVMFLPLYSKDVSYLAYPLVLKDNFPFERHEFRKKLEDCGIENRPIFGCIPTQQPAYSFLREKYKGKLKNAEYVGSKGLYLGCHQYLNLEQLDHIVNVLEYLLDGVI</sequence>
<dbReference type="InterPro" id="IPR015422">
    <property type="entry name" value="PyrdxlP-dep_Trfase_small"/>
</dbReference>
<keyword evidence="3" id="KW-0032">Aminotransferase</keyword>
<dbReference type="Pfam" id="PF01041">
    <property type="entry name" value="DegT_DnrJ_EryC1"/>
    <property type="match status" value="1"/>
</dbReference>
<evidence type="ECO:0000313" key="4">
    <source>
        <dbReference type="Proteomes" id="UP000605201"/>
    </source>
</evidence>
<dbReference type="EMBL" id="JACNIG010000449">
    <property type="protein sequence ID" value="MBC8434502.1"/>
    <property type="molecule type" value="Genomic_DNA"/>
</dbReference>
<dbReference type="Gene3D" id="3.90.1150.10">
    <property type="entry name" value="Aspartate Aminotransferase, domain 1"/>
    <property type="match status" value="1"/>
</dbReference>
<protein>
    <submittedName>
        <fullName evidence="3">DegT/DnrJ/EryC1/StrS family aminotransferase</fullName>
    </submittedName>
</protein>
<comment type="caution">
    <text evidence="3">The sequence shown here is derived from an EMBL/GenBank/DDBJ whole genome shotgun (WGS) entry which is preliminary data.</text>
</comment>
<dbReference type="PANTHER" id="PTHR30244:SF34">
    <property type="entry name" value="DTDP-4-AMINO-4,6-DIDEOXYGALACTOSE TRANSAMINASE"/>
    <property type="match status" value="1"/>
</dbReference>
<dbReference type="Proteomes" id="UP000605201">
    <property type="component" value="Unassembled WGS sequence"/>
</dbReference>
<dbReference type="InterPro" id="IPR000653">
    <property type="entry name" value="DegT/StrS_aminotransferase"/>
</dbReference>
<dbReference type="AlphaFoldDB" id="A0A8J6P8G3"/>
<dbReference type="GO" id="GO:0030170">
    <property type="term" value="F:pyridoxal phosphate binding"/>
    <property type="evidence" value="ECO:0007669"/>
    <property type="project" value="TreeGrafter"/>
</dbReference>
<evidence type="ECO:0000256" key="1">
    <source>
        <dbReference type="ARBA" id="ARBA00037999"/>
    </source>
</evidence>
<proteinExistence type="inferred from homology"/>
<dbReference type="SUPFAM" id="SSF53383">
    <property type="entry name" value="PLP-dependent transferases"/>
    <property type="match status" value="1"/>
</dbReference>
<dbReference type="InterPro" id="IPR015421">
    <property type="entry name" value="PyrdxlP-dep_Trfase_major"/>
</dbReference>
<dbReference type="Gene3D" id="3.40.640.10">
    <property type="entry name" value="Type I PLP-dependent aspartate aminotransferase-like (Major domain)"/>
    <property type="match status" value="1"/>
</dbReference>
<dbReference type="PANTHER" id="PTHR30244">
    <property type="entry name" value="TRANSAMINASE"/>
    <property type="match status" value="1"/>
</dbReference>